<keyword evidence="2" id="KW-0732">Signal</keyword>
<dbReference type="PROSITE" id="PS51257">
    <property type="entry name" value="PROKAR_LIPOPROTEIN"/>
    <property type="match status" value="1"/>
</dbReference>
<dbReference type="OrthoDB" id="3298124at2"/>
<protein>
    <recommendedName>
        <fullName evidence="5">DUF732 domain-containing protein</fullName>
    </recommendedName>
</protein>
<proteinExistence type="predicted"/>
<evidence type="ECO:0000256" key="1">
    <source>
        <dbReference type="SAM" id="MobiDB-lite"/>
    </source>
</evidence>
<feature type="compositionally biased region" description="Polar residues" evidence="1">
    <location>
        <begin position="26"/>
        <end position="36"/>
    </location>
</feature>
<sequence length="134" mass="13554">MTSPRCLAAVLTLLIGSAVLSGCTSADTNPPSTDAPTSVGDGATRASGKPPAAVSGSYSAKDVCTYLEGEIPALKEISSPVGRHANLAGKLATFFESHGKPENGTVLDAATKAECPAVRAEVLTLIDVDSFSSF</sequence>
<dbReference type="EMBL" id="FRCS01000004">
    <property type="protein sequence ID" value="SHN24255.1"/>
    <property type="molecule type" value="Genomic_DNA"/>
</dbReference>
<dbReference type="AlphaFoldDB" id="A0A1M7Q2A8"/>
<evidence type="ECO:0000256" key="2">
    <source>
        <dbReference type="SAM" id="SignalP"/>
    </source>
</evidence>
<evidence type="ECO:0008006" key="5">
    <source>
        <dbReference type="Google" id="ProtNLM"/>
    </source>
</evidence>
<dbReference type="Proteomes" id="UP000184440">
    <property type="component" value="Unassembled WGS sequence"/>
</dbReference>
<dbReference type="RefSeq" id="WP_073257441.1">
    <property type="nucleotide sequence ID" value="NZ_FRCS01000004.1"/>
</dbReference>
<organism evidence="3 4">
    <name type="scientific">Cryptosporangium aurantiacum</name>
    <dbReference type="NCBI Taxonomy" id="134849"/>
    <lineage>
        <taxon>Bacteria</taxon>
        <taxon>Bacillati</taxon>
        <taxon>Actinomycetota</taxon>
        <taxon>Actinomycetes</taxon>
        <taxon>Cryptosporangiales</taxon>
        <taxon>Cryptosporangiaceae</taxon>
        <taxon>Cryptosporangium</taxon>
    </lineage>
</organism>
<feature type="chain" id="PRO_5009928771" description="DUF732 domain-containing protein" evidence="2">
    <location>
        <begin position="27"/>
        <end position="134"/>
    </location>
</feature>
<gene>
    <name evidence="3" type="ORF">SAMN05443668_10449</name>
</gene>
<accession>A0A1M7Q2A8</accession>
<evidence type="ECO:0000313" key="4">
    <source>
        <dbReference type="Proteomes" id="UP000184440"/>
    </source>
</evidence>
<dbReference type="STRING" id="134849.SAMN05443668_10449"/>
<feature type="region of interest" description="Disordered" evidence="1">
    <location>
        <begin position="26"/>
        <end position="52"/>
    </location>
</feature>
<feature type="signal peptide" evidence="2">
    <location>
        <begin position="1"/>
        <end position="26"/>
    </location>
</feature>
<evidence type="ECO:0000313" key="3">
    <source>
        <dbReference type="EMBL" id="SHN24255.1"/>
    </source>
</evidence>
<name>A0A1M7Q2A8_9ACTN</name>
<reference evidence="3 4" key="1">
    <citation type="submission" date="2016-11" db="EMBL/GenBank/DDBJ databases">
        <authorList>
            <person name="Jaros S."/>
            <person name="Januszkiewicz K."/>
            <person name="Wedrychowicz H."/>
        </authorList>
    </citation>
    <scope>NUCLEOTIDE SEQUENCE [LARGE SCALE GENOMIC DNA]</scope>
    <source>
        <strain evidence="3 4">DSM 46144</strain>
    </source>
</reference>
<keyword evidence="4" id="KW-1185">Reference proteome</keyword>